<dbReference type="GO" id="GO:0043041">
    <property type="term" value="P:amino acid activation for nonribosomal peptide biosynthetic process"/>
    <property type="evidence" value="ECO:0007669"/>
    <property type="project" value="TreeGrafter"/>
</dbReference>
<dbReference type="Gene3D" id="3.30.300.30">
    <property type="match status" value="1"/>
</dbReference>
<reference evidence="3 4" key="1">
    <citation type="submission" date="2017-04" db="EMBL/GenBank/DDBJ databases">
        <title>Complete Genome Sequence of Streptomyces gilvosporeus F607, a Capable Producer of Natamycin.</title>
        <authorList>
            <person name="Zong G."/>
            <person name="Zhong C."/>
            <person name="Fu J."/>
            <person name="Qin R."/>
            <person name="Cao G."/>
        </authorList>
    </citation>
    <scope>NUCLEOTIDE SEQUENCE [LARGE SCALE GENOMIC DNA]</scope>
    <source>
        <strain evidence="3 4">F607</strain>
    </source>
</reference>
<dbReference type="Pfam" id="PF00550">
    <property type="entry name" value="PP-binding"/>
    <property type="match status" value="1"/>
</dbReference>
<dbReference type="InterPro" id="IPR042099">
    <property type="entry name" value="ANL_N_sf"/>
</dbReference>
<dbReference type="InterPro" id="IPR009081">
    <property type="entry name" value="PP-bd_ACP"/>
</dbReference>
<dbReference type="GO" id="GO:0005737">
    <property type="term" value="C:cytoplasm"/>
    <property type="evidence" value="ECO:0007669"/>
    <property type="project" value="TreeGrafter"/>
</dbReference>
<dbReference type="KEGG" id="sgv:B1H19_08970"/>
<dbReference type="SUPFAM" id="SSF56801">
    <property type="entry name" value="Acetyl-CoA synthetase-like"/>
    <property type="match status" value="1"/>
</dbReference>
<dbReference type="PROSITE" id="PS00455">
    <property type="entry name" value="AMP_BINDING"/>
    <property type="match status" value="1"/>
</dbReference>
<dbReference type="PANTHER" id="PTHR45527:SF1">
    <property type="entry name" value="FATTY ACID SYNTHASE"/>
    <property type="match status" value="1"/>
</dbReference>
<dbReference type="STRING" id="553510.B1H19_08970"/>
<feature type="region of interest" description="Disordered" evidence="1">
    <location>
        <begin position="1"/>
        <end position="23"/>
    </location>
</feature>
<protein>
    <submittedName>
        <fullName evidence="3">Non-ribosomal peptide synthetase</fullName>
    </submittedName>
</protein>
<sequence length="776" mass="83527">MLPQGEIGRRSRPPISRSDGHPVWGATLVVGSAGSQGDDAGAGYLPAEPQEVADGIERVAAQCRVDAATVRLAAQVIVAGAVAGFHESPAGEGSWREVIAQVATEAGRAEALRAWAGVAAQDQVSAERVAGYLLTALRALIADPDAPHHLHSLLSPEELAVQLEDFAGPVRPLPDRRFHELFEERVRRHPDAVAAVLGERSWTYRELNRRANKIAWSLHHRGLRGEDVVAVVTERTLEWLAAVIAVFKAGGCYLPLEPHFPADRIANVLTRSGSRWVLAERGVPHLAQALVGRDGVELSYLDVLLAQDGPEDDLGLPVAADQLAYIYFTSGSTGEPKGAMCEHNGFLNHLLAKIEDLGVGEGEVIAQTAPQCFDISLWQLVSALLVGGTTRLVPQDVVLDVGRFLDTLSDGGVQVAQLVPSYLEVVLSALEESPRALPRLRCVSVTGEALKKELVERWFRTFPGVLLANAYGLTETSDDTNHEVMDRVPGHRSVPLGRAIRNVRVYVVDERLSPVPLGVPGEIVFSGVCVGRGYINDEARTKAAFGLDPHRPGERLYRSGDFGRWLPGGTLEFLGRRDSQVKINGFRIEIGEIENRLLQVPGVRDGAVVTAGSAERPYLVGYYTGGAEAGPEVVREALAAVLPGYMVPQHLHRRPELPLTANGKIDKKALVRMAAEAEQAAGRDEFQPPATATERRVAALWAGLLKAPLERIGRGSRFVELGGTSLTAIRLAIALDRAVTVKELADTPTVADVAALLDRKADGRPEREAHGTGHTG</sequence>
<dbReference type="InterPro" id="IPR000873">
    <property type="entry name" value="AMP-dep_synth/lig_dom"/>
</dbReference>
<dbReference type="PANTHER" id="PTHR45527">
    <property type="entry name" value="NONRIBOSOMAL PEPTIDE SYNTHETASE"/>
    <property type="match status" value="1"/>
</dbReference>
<organism evidence="3 4">
    <name type="scientific">Streptomyces gilvosporeus</name>
    <dbReference type="NCBI Taxonomy" id="553510"/>
    <lineage>
        <taxon>Bacteria</taxon>
        <taxon>Bacillati</taxon>
        <taxon>Actinomycetota</taxon>
        <taxon>Actinomycetes</taxon>
        <taxon>Kitasatosporales</taxon>
        <taxon>Streptomycetaceae</taxon>
        <taxon>Streptomyces</taxon>
    </lineage>
</organism>
<dbReference type="InterPro" id="IPR025110">
    <property type="entry name" value="AMP-bd_C"/>
</dbReference>
<evidence type="ECO:0000259" key="2">
    <source>
        <dbReference type="PROSITE" id="PS50075"/>
    </source>
</evidence>
<dbReference type="SUPFAM" id="SSF47336">
    <property type="entry name" value="ACP-like"/>
    <property type="match status" value="1"/>
</dbReference>
<dbReference type="Gene3D" id="1.10.1200.10">
    <property type="entry name" value="ACP-like"/>
    <property type="match status" value="1"/>
</dbReference>
<proteinExistence type="predicted"/>
<dbReference type="GO" id="GO:0044550">
    <property type="term" value="P:secondary metabolite biosynthetic process"/>
    <property type="evidence" value="ECO:0007669"/>
    <property type="project" value="TreeGrafter"/>
</dbReference>
<accession>A0A1V0TN02</accession>
<dbReference type="InterPro" id="IPR045851">
    <property type="entry name" value="AMP-bd_C_sf"/>
</dbReference>
<dbReference type="InterPro" id="IPR020845">
    <property type="entry name" value="AMP-binding_CS"/>
</dbReference>
<evidence type="ECO:0000256" key="1">
    <source>
        <dbReference type="SAM" id="MobiDB-lite"/>
    </source>
</evidence>
<dbReference type="InterPro" id="IPR010071">
    <property type="entry name" value="AA_adenyl_dom"/>
</dbReference>
<dbReference type="CDD" id="cd05930">
    <property type="entry name" value="A_NRPS"/>
    <property type="match status" value="1"/>
</dbReference>
<name>A0A1V0TN02_9ACTN</name>
<dbReference type="Pfam" id="PF13193">
    <property type="entry name" value="AMP-binding_C"/>
    <property type="match status" value="1"/>
</dbReference>
<evidence type="ECO:0000313" key="3">
    <source>
        <dbReference type="EMBL" id="ARF54311.1"/>
    </source>
</evidence>
<evidence type="ECO:0000313" key="4">
    <source>
        <dbReference type="Proteomes" id="UP000192726"/>
    </source>
</evidence>
<feature type="domain" description="Carrier" evidence="2">
    <location>
        <begin position="688"/>
        <end position="761"/>
    </location>
</feature>
<dbReference type="AlphaFoldDB" id="A0A1V0TN02"/>
<keyword evidence="4" id="KW-1185">Reference proteome</keyword>
<dbReference type="NCBIfam" id="TIGR01733">
    <property type="entry name" value="AA-adenyl-dom"/>
    <property type="match status" value="1"/>
</dbReference>
<dbReference type="Pfam" id="PF00501">
    <property type="entry name" value="AMP-binding"/>
    <property type="match status" value="1"/>
</dbReference>
<gene>
    <name evidence="3" type="ORF">B1H19_08970</name>
</gene>
<dbReference type="InterPro" id="IPR036736">
    <property type="entry name" value="ACP-like_sf"/>
</dbReference>
<dbReference type="PROSITE" id="PS50075">
    <property type="entry name" value="CARRIER"/>
    <property type="match status" value="1"/>
</dbReference>
<dbReference type="Proteomes" id="UP000192726">
    <property type="component" value="Chromosome"/>
</dbReference>
<dbReference type="EMBL" id="CP020569">
    <property type="protein sequence ID" value="ARF54311.1"/>
    <property type="molecule type" value="Genomic_DNA"/>
</dbReference>
<dbReference type="Gene3D" id="3.40.50.12780">
    <property type="entry name" value="N-terminal domain of ligase-like"/>
    <property type="match status" value="1"/>
</dbReference>
<dbReference type="GO" id="GO:0031177">
    <property type="term" value="F:phosphopantetheine binding"/>
    <property type="evidence" value="ECO:0007669"/>
    <property type="project" value="TreeGrafter"/>
</dbReference>